<sequence>MRALGIVDYSCDKPRKKRFGNITFLNAADGRKFLVSHGETAIKGSTRSKSNLKLLGTHVYCKPSNRDPHEYALKALAHAANERHNPSHVVEAEGNSVSFTMLRSSCGYTTFRNNEFVYVPEIQWEKPGSVTFKKRHIAVSMDDTHLIKIPFGTIIEIVWTGSGSLLTTLSTVPSFFHYNRGDTSLALDVNSPKFVSQSRATRSRLCSLGPSHEALVGQCLVYHFYVAPVSMDTKMAQLKECGLTLTRYQISTVYLGDFWSELDALKRELGQHTRDGSLPFGILFQLQGLVYNAYLPPSTVRGLTKRLAATFKVRKLAGKKPISLNAVRKLFTLIDWPSPFGDAEEFSVDGLLAAIMESEQDLHDGIIQADGYHRPSQNLAQIFRIMVTPSRISLHGPELEPMNRILRRFPNHHEYFVRVQFCDENGEDIHFSPQVNNDEVFTRFKNVLKNGFQIAGRTYTFLGFSHSSLRSHSAWVGIHLDILSR</sequence>
<dbReference type="PANTHER" id="PTHR23079:SF17">
    <property type="entry name" value="RNA-DEPENDENT RNA POLYMERASE"/>
    <property type="match status" value="1"/>
</dbReference>
<dbReference type="InterPro" id="IPR007855">
    <property type="entry name" value="RDRP"/>
</dbReference>
<keyword evidence="1" id="KW-0696">RNA-directed RNA polymerase</keyword>
<dbReference type="Pfam" id="PF25358">
    <property type="entry name" value="PH_fung_RdRP"/>
    <property type="match status" value="1"/>
</dbReference>
<proteinExistence type="inferred from homology"/>
<evidence type="ECO:0000259" key="2">
    <source>
        <dbReference type="Pfam" id="PF05183"/>
    </source>
</evidence>
<keyword evidence="1" id="KW-0694">RNA-binding</keyword>
<dbReference type="PANTHER" id="PTHR23079">
    <property type="entry name" value="RNA-DEPENDENT RNA POLYMERASE"/>
    <property type="match status" value="1"/>
</dbReference>
<evidence type="ECO:0000313" key="5">
    <source>
        <dbReference type="Proteomes" id="UP001610432"/>
    </source>
</evidence>
<keyword evidence="1" id="KW-0548">Nucleotidyltransferase</keyword>
<evidence type="ECO:0000313" key="4">
    <source>
        <dbReference type="EMBL" id="KAL2862244.1"/>
    </source>
</evidence>
<accession>A0ABR4LDP1</accession>
<dbReference type="EMBL" id="JBFXLQ010000071">
    <property type="protein sequence ID" value="KAL2862244.1"/>
    <property type="molecule type" value="Genomic_DNA"/>
</dbReference>
<keyword evidence="5" id="KW-1185">Reference proteome</keyword>
<reference evidence="4 5" key="1">
    <citation type="submission" date="2024-07" db="EMBL/GenBank/DDBJ databases">
        <title>Section-level genome sequencing and comparative genomics of Aspergillus sections Usti and Cavernicolus.</title>
        <authorList>
            <consortium name="Lawrence Berkeley National Laboratory"/>
            <person name="Nybo J.L."/>
            <person name="Vesth T.C."/>
            <person name="Theobald S."/>
            <person name="Frisvad J.C."/>
            <person name="Larsen T.O."/>
            <person name="Kjaerboelling I."/>
            <person name="Rothschild-Mancinelli K."/>
            <person name="Lyhne E.K."/>
            <person name="Kogle M.E."/>
            <person name="Barry K."/>
            <person name="Clum A."/>
            <person name="Na H."/>
            <person name="Ledsgaard L."/>
            <person name="Lin J."/>
            <person name="Lipzen A."/>
            <person name="Kuo A."/>
            <person name="Riley R."/>
            <person name="Mondo S."/>
            <person name="Labutti K."/>
            <person name="Haridas S."/>
            <person name="Pangalinan J."/>
            <person name="Salamov A.A."/>
            <person name="Simmons B.A."/>
            <person name="Magnuson J.K."/>
            <person name="Chen J."/>
            <person name="Drula E."/>
            <person name="Henrissat B."/>
            <person name="Wiebenga A."/>
            <person name="Lubbers R.J."/>
            <person name="Gomes A.C."/>
            <person name="Macurrencykelacurrency M.R."/>
            <person name="Stajich J."/>
            <person name="Grigoriev I.V."/>
            <person name="Mortensen U.H."/>
            <person name="De Vries R.P."/>
            <person name="Baker S.E."/>
            <person name="Andersen M.R."/>
        </authorList>
    </citation>
    <scope>NUCLEOTIDE SEQUENCE [LARGE SCALE GENOMIC DNA]</scope>
    <source>
        <strain evidence="4 5">CBS 449.75</strain>
    </source>
</reference>
<comment type="caution">
    <text evidence="4">The sequence shown here is derived from an EMBL/GenBank/DDBJ whole genome shotgun (WGS) entry which is preliminary data.</text>
</comment>
<comment type="catalytic activity">
    <reaction evidence="1">
        <text>RNA(n) + a ribonucleoside 5'-triphosphate = RNA(n+1) + diphosphate</text>
        <dbReference type="Rhea" id="RHEA:21248"/>
        <dbReference type="Rhea" id="RHEA-COMP:14527"/>
        <dbReference type="Rhea" id="RHEA-COMP:17342"/>
        <dbReference type="ChEBI" id="CHEBI:33019"/>
        <dbReference type="ChEBI" id="CHEBI:61557"/>
        <dbReference type="ChEBI" id="CHEBI:140395"/>
        <dbReference type="EC" id="2.7.7.48"/>
    </reaction>
</comment>
<dbReference type="GeneID" id="98149028"/>
<dbReference type="RefSeq" id="XP_070881223.1">
    <property type="nucleotide sequence ID" value="XM_071033956.1"/>
</dbReference>
<dbReference type="InterPro" id="IPR057503">
    <property type="entry name" value="PH_RdRP"/>
</dbReference>
<gene>
    <name evidence="4" type="ORF">BJX67DRAFT_385866</name>
</gene>
<keyword evidence="1" id="KW-0808">Transferase</keyword>
<feature type="domain" description="RDRP core" evidence="2">
    <location>
        <begin position="387"/>
        <end position="475"/>
    </location>
</feature>
<protein>
    <recommendedName>
        <fullName evidence="1">RNA-dependent RNA polymerase</fullName>
        <ecNumber evidence="1">2.7.7.48</ecNumber>
    </recommendedName>
</protein>
<dbReference type="Proteomes" id="UP001610432">
    <property type="component" value="Unassembled WGS sequence"/>
</dbReference>
<dbReference type="Pfam" id="PF05183">
    <property type="entry name" value="RdRP"/>
    <property type="match status" value="1"/>
</dbReference>
<dbReference type="InterPro" id="IPR057596">
    <property type="entry name" value="RDRP_core"/>
</dbReference>
<evidence type="ECO:0000259" key="3">
    <source>
        <dbReference type="Pfam" id="PF25358"/>
    </source>
</evidence>
<comment type="similarity">
    <text evidence="1">Belongs to the RdRP family.</text>
</comment>
<organism evidence="4 5">
    <name type="scientific">Aspergillus lucknowensis</name>
    <dbReference type="NCBI Taxonomy" id="176173"/>
    <lineage>
        <taxon>Eukaryota</taxon>
        <taxon>Fungi</taxon>
        <taxon>Dikarya</taxon>
        <taxon>Ascomycota</taxon>
        <taxon>Pezizomycotina</taxon>
        <taxon>Eurotiomycetes</taxon>
        <taxon>Eurotiomycetidae</taxon>
        <taxon>Eurotiales</taxon>
        <taxon>Aspergillaceae</taxon>
        <taxon>Aspergillus</taxon>
        <taxon>Aspergillus subgen. Nidulantes</taxon>
    </lineage>
</organism>
<name>A0ABR4LDP1_9EURO</name>
<feature type="domain" description="RdRP-like PH" evidence="3">
    <location>
        <begin position="98"/>
        <end position="240"/>
    </location>
</feature>
<dbReference type="EC" id="2.7.7.48" evidence="1"/>
<evidence type="ECO:0000256" key="1">
    <source>
        <dbReference type="RuleBase" id="RU363098"/>
    </source>
</evidence>